<accession>A0A402D5V9</accession>
<proteinExistence type="predicted"/>
<dbReference type="KEGG" id="ccot:CCAX7_45660"/>
<organism evidence="1 2">
    <name type="scientific">Capsulimonas corticalis</name>
    <dbReference type="NCBI Taxonomy" id="2219043"/>
    <lineage>
        <taxon>Bacteria</taxon>
        <taxon>Bacillati</taxon>
        <taxon>Armatimonadota</taxon>
        <taxon>Armatimonadia</taxon>
        <taxon>Capsulimonadales</taxon>
        <taxon>Capsulimonadaceae</taxon>
        <taxon>Capsulimonas</taxon>
    </lineage>
</organism>
<dbReference type="OrthoDB" id="182870at2"/>
<dbReference type="Proteomes" id="UP000287394">
    <property type="component" value="Chromosome"/>
</dbReference>
<reference evidence="1 2" key="1">
    <citation type="journal article" date="2019" name="Int. J. Syst. Evol. Microbiol.">
        <title>Capsulimonas corticalis gen. nov., sp. nov., an aerobic capsulated bacterium, of a novel bacterial order, Capsulimonadales ord. nov., of the class Armatimonadia of the phylum Armatimonadetes.</title>
        <authorList>
            <person name="Li J."/>
            <person name="Kudo C."/>
            <person name="Tonouchi A."/>
        </authorList>
    </citation>
    <scope>NUCLEOTIDE SEQUENCE [LARGE SCALE GENOMIC DNA]</scope>
    <source>
        <strain evidence="1 2">AX-7</strain>
    </source>
</reference>
<evidence type="ECO:0000313" key="2">
    <source>
        <dbReference type="Proteomes" id="UP000287394"/>
    </source>
</evidence>
<dbReference type="InterPro" id="IPR017853">
    <property type="entry name" value="GH"/>
</dbReference>
<dbReference type="AlphaFoldDB" id="A0A402D5V9"/>
<dbReference type="RefSeq" id="WP_119324885.1">
    <property type="nucleotide sequence ID" value="NZ_AP025739.1"/>
</dbReference>
<dbReference type="EMBL" id="AP025739">
    <property type="protein sequence ID" value="BDI32515.1"/>
    <property type="molecule type" value="Genomic_DNA"/>
</dbReference>
<protein>
    <submittedName>
        <fullName evidence="1">Uncharacterized protein</fullName>
    </submittedName>
</protein>
<keyword evidence="2" id="KW-1185">Reference proteome</keyword>
<gene>
    <name evidence="1" type="ORF">CCAX7_45660</name>
</gene>
<dbReference type="SUPFAM" id="SSF51445">
    <property type="entry name" value="(Trans)glycosidases"/>
    <property type="match status" value="1"/>
</dbReference>
<name>A0A402D5V9_9BACT</name>
<evidence type="ECO:0000313" key="1">
    <source>
        <dbReference type="EMBL" id="BDI32515.1"/>
    </source>
</evidence>
<sequence length="744" mass="79552">MSTLQISSLSTLALLSGMLALSASKTPAATLTPSAAGLSVSVDEASGAYTVTAQNPAWTFSGTVGAPLTDVRSTSGRDKLGGYRQIAFGWKTDASREGTIRVYDARPLVQFSIATPQASHLTQDFPAFTTFPQNIHTLSYVENAMSPPSVNHLRNNGTPWFLFDDEAHAAVLSAGSDFFVAQMHGDGKTLLASGLNPSLADTPAGFTHTSWLAIGPGIEVTVHAWGDAITTVSGKTRPADDADLTLKSLGYWTDNGAYYYYNYDKDKGYAGTIQAVADEYRAKNIPIRYMQIDSWWYQKTQVPAGGGAPGGLKVASLPAENWNAYGGTLDYSASPALFPDGLAAFQKQLGLPLVVHGRWIDRTSPYHANYKISGVAAVDPRWWDDRTDYLKSSGVVTYEQDWLNEIYKNSPEMASTLETGPAFADNMARAAKAHGQTLQYCMPLPRFFLQGTHYNNLTTIRTSNDRFSRSRWNDFLYTSILADAMNIRPWTDVFMSTEMDNLTIAVLSSGPVGTGDAIGAESRPNLLRAVREDGAIVRPDAPLLPVDATLVADASSLHHPFLASTFTDNGQRTVYAFAYTRSGDAPGVSFTPSSLGLSGPVYVYKSADGSGRRLSASETYSDTLGAPDWAEYVIAPVGRSGVAFLGDAGKIVGTGRSRISSLQDAPGKLTVSLVLSPTEDAVTLHGYAASAPTVSVKGGSAQPAAYNAATGYFTVQVSVSSKAPTTLLDGDPVRRFNVVLKTKA</sequence>